<feature type="transmembrane region" description="Helical" evidence="1">
    <location>
        <begin position="243"/>
        <end position="263"/>
    </location>
</feature>
<feature type="transmembrane region" description="Helical" evidence="1">
    <location>
        <begin position="186"/>
        <end position="211"/>
    </location>
</feature>
<proteinExistence type="predicted"/>
<organism evidence="2 3">
    <name type="scientific">Gordonia jacobaea</name>
    <dbReference type="NCBI Taxonomy" id="122202"/>
    <lineage>
        <taxon>Bacteria</taxon>
        <taxon>Bacillati</taxon>
        <taxon>Actinomycetota</taxon>
        <taxon>Actinomycetes</taxon>
        <taxon>Mycobacteriales</taxon>
        <taxon>Gordoniaceae</taxon>
        <taxon>Gordonia</taxon>
    </lineage>
</organism>
<accession>A0ABR5I787</accession>
<evidence type="ECO:0000256" key="1">
    <source>
        <dbReference type="SAM" id="Phobius"/>
    </source>
</evidence>
<dbReference type="EMBL" id="LDTZ01000024">
    <property type="protein sequence ID" value="KNA89545.1"/>
    <property type="molecule type" value="Genomic_DNA"/>
</dbReference>
<gene>
    <name evidence="2" type="ORF">ABW18_20420</name>
</gene>
<keyword evidence="1" id="KW-0472">Membrane</keyword>
<keyword evidence="1" id="KW-1133">Transmembrane helix</keyword>
<evidence type="ECO:0000313" key="2">
    <source>
        <dbReference type="EMBL" id="KNA89545.1"/>
    </source>
</evidence>
<name>A0ABR5I787_9ACTN</name>
<feature type="transmembrane region" description="Helical" evidence="1">
    <location>
        <begin position="64"/>
        <end position="85"/>
    </location>
</feature>
<feature type="transmembrane region" description="Helical" evidence="1">
    <location>
        <begin position="15"/>
        <end position="43"/>
    </location>
</feature>
<keyword evidence="1" id="KW-0812">Transmembrane</keyword>
<sequence length="279" mass="30375">MLLAVQRQKLCKRDLFLVGAILVTTAILGGRTVPGLIILMLLVRRMFFVLADDGISLKPFSRREVAILVALVVLLVGALGLLAQFRQPELNTAPSSNSEFIYYGGVRPAALQYLVATAGIIGESARVAHFAVPVYHAESGFGLLFTDVFSFLPWFSSTVTAETVDVYRSAGSTVMVSRPGGTPSTLYFIGGESGVVVGGFVYALIFSWLLVRYYTSGRLFYSLMLLMILPVFILGIYGTGTPTSLTVLTLLVVAALVLSSWILDSFRLRRSVIGDRRPY</sequence>
<protein>
    <recommendedName>
        <fullName evidence="4">Oligosaccharide repeat unit polymerase</fullName>
    </recommendedName>
</protein>
<dbReference type="Proteomes" id="UP000037247">
    <property type="component" value="Unassembled WGS sequence"/>
</dbReference>
<keyword evidence="3" id="KW-1185">Reference proteome</keyword>
<evidence type="ECO:0000313" key="3">
    <source>
        <dbReference type="Proteomes" id="UP000037247"/>
    </source>
</evidence>
<evidence type="ECO:0008006" key="4">
    <source>
        <dbReference type="Google" id="ProtNLM"/>
    </source>
</evidence>
<reference evidence="2 3" key="1">
    <citation type="submission" date="2015-05" db="EMBL/GenBank/DDBJ databases">
        <title>Draft genome sequence of the bacterium Gordonia jacobaea a new member of the Gordonia genus.</title>
        <authorList>
            <person name="Jimenez-Galisteo G."/>
            <person name="Dominguez A."/>
            <person name="Munoz E."/>
            <person name="Vinas M."/>
        </authorList>
    </citation>
    <scope>NUCLEOTIDE SEQUENCE [LARGE SCALE GENOMIC DNA]</scope>
    <source>
        <strain evidence="3">mv1</strain>
    </source>
</reference>
<comment type="caution">
    <text evidence="2">The sequence shown here is derived from an EMBL/GenBank/DDBJ whole genome shotgun (WGS) entry which is preliminary data.</text>
</comment>
<feature type="transmembrane region" description="Helical" evidence="1">
    <location>
        <begin position="218"/>
        <end position="237"/>
    </location>
</feature>